<reference evidence="2 3" key="1">
    <citation type="submission" date="2024-02" db="EMBL/GenBank/DDBJ databases">
        <authorList>
            <person name="Vignale AGUSTIN F."/>
            <person name="Sosa J E."/>
            <person name="Modenutti C."/>
        </authorList>
    </citation>
    <scope>NUCLEOTIDE SEQUENCE [LARGE SCALE GENOMIC DNA]</scope>
</reference>
<feature type="region of interest" description="Disordered" evidence="1">
    <location>
        <begin position="1"/>
        <end position="20"/>
    </location>
</feature>
<keyword evidence="3" id="KW-1185">Reference proteome</keyword>
<evidence type="ECO:0000313" key="2">
    <source>
        <dbReference type="EMBL" id="CAK9154996.1"/>
    </source>
</evidence>
<protein>
    <submittedName>
        <fullName evidence="2">Uncharacterized protein</fullName>
    </submittedName>
</protein>
<organism evidence="2 3">
    <name type="scientific">Ilex paraguariensis</name>
    <name type="common">yerba mate</name>
    <dbReference type="NCBI Taxonomy" id="185542"/>
    <lineage>
        <taxon>Eukaryota</taxon>
        <taxon>Viridiplantae</taxon>
        <taxon>Streptophyta</taxon>
        <taxon>Embryophyta</taxon>
        <taxon>Tracheophyta</taxon>
        <taxon>Spermatophyta</taxon>
        <taxon>Magnoliopsida</taxon>
        <taxon>eudicotyledons</taxon>
        <taxon>Gunneridae</taxon>
        <taxon>Pentapetalae</taxon>
        <taxon>asterids</taxon>
        <taxon>campanulids</taxon>
        <taxon>Aquifoliales</taxon>
        <taxon>Aquifoliaceae</taxon>
        <taxon>Ilex</taxon>
    </lineage>
</organism>
<accession>A0ABC8SCS1</accession>
<proteinExistence type="predicted"/>
<dbReference type="Proteomes" id="UP001642360">
    <property type="component" value="Unassembled WGS sequence"/>
</dbReference>
<comment type="caution">
    <text evidence="2">The sequence shown here is derived from an EMBL/GenBank/DDBJ whole genome shotgun (WGS) entry which is preliminary data.</text>
</comment>
<gene>
    <name evidence="2" type="ORF">ILEXP_LOCUS23366</name>
</gene>
<evidence type="ECO:0000256" key="1">
    <source>
        <dbReference type="SAM" id="MobiDB-lite"/>
    </source>
</evidence>
<dbReference type="AlphaFoldDB" id="A0ABC8SCS1"/>
<name>A0ABC8SCS1_9AQUA</name>
<sequence length="119" mass="13507">MNIHSRPGTKIPSPETPKKVSVPLQRCLQWGLLEETRWIAHGDEENSRFSFSMPLSSTLLSFVAPSNFPMQHVNSVTTVGGRSEYMVVFVVRQVRVRNGVRKDNVCCCFFYYAALILVN</sequence>
<dbReference type="EMBL" id="CAUOFW020002614">
    <property type="protein sequence ID" value="CAK9154996.1"/>
    <property type="molecule type" value="Genomic_DNA"/>
</dbReference>
<evidence type="ECO:0000313" key="3">
    <source>
        <dbReference type="Proteomes" id="UP001642360"/>
    </source>
</evidence>